<dbReference type="GO" id="GO:0005769">
    <property type="term" value="C:early endosome"/>
    <property type="evidence" value="ECO:0007669"/>
    <property type="project" value="UniProtKB-SubCell"/>
</dbReference>
<feature type="compositionally biased region" description="Polar residues" evidence="6">
    <location>
        <begin position="1"/>
        <end position="18"/>
    </location>
</feature>
<dbReference type="GO" id="GO:0005770">
    <property type="term" value="C:late endosome"/>
    <property type="evidence" value="ECO:0007669"/>
    <property type="project" value="UniProtKB-SubCell"/>
</dbReference>
<evidence type="ECO:0000256" key="2">
    <source>
        <dbReference type="ARBA" id="ARBA00004541"/>
    </source>
</evidence>
<feature type="domain" description="Vps16 C-terminal" evidence="7">
    <location>
        <begin position="155"/>
        <end position="337"/>
    </location>
</feature>
<dbReference type="AlphaFoldDB" id="A0AAW1CPZ7"/>
<gene>
    <name evidence="8" type="ORF">O3M35_002982</name>
</gene>
<evidence type="ECO:0000259" key="7">
    <source>
        <dbReference type="Pfam" id="PF04840"/>
    </source>
</evidence>
<dbReference type="PANTHER" id="PTHR13364">
    <property type="entry name" value="DEFECTIVE SPERMATOGENESIS PROTEIN 39"/>
    <property type="match status" value="1"/>
</dbReference>
<comment type="caution">
    <text evidence="8">The sequence shown here is derived from an EMBL/GenBank/DDBJ whole genome shotgun (WGS) entry which is preliminary data.</text>
</comment>
<keyword evidence="4" id="KW-0967">Endosome</keyword>
<evidence type="ECO:0000256" key="3">
    <source>
        <dbReference type="ARBA" id="ARBA00004603"/>
    </source>
</evidence>
<evidence type="ECO:0000256" key="1">
    <source>
        <dbReference type="ARBA" id="ARBA00004412"/>
    </source>
</evidence>
<keyword evidence="5" id="KW-0968">Cytoplasmic vesicle</keyword>
<protein>
    <recommendedName>
        <fullName evidence="7">Vps16 C-terminal domain-containing protein</fullName>
    </recommendedName>
</protein>
<dbReference type="GO" id="GO:0007034">
    <property type="term" value="P:vacuolar transport"/>
    <property type="evidence" value="ECO:0007669"/>
    <property type="project" value="TreeGrafter"/>
</dbReference>
<dbReference type="EMBL" id="JAPXFL010000012">
    <property type="protein sequence ID" value="KAK9498324.1"/>
    <property type="molecule type" value="Genomic_DNA"/>
</dbReference>
<organism evidence="8 9">
    <name type="scientific">Rhynocoris fuscipes</name>
    <dbReference type="NCBI Taxonomy" id="488301"/>
    <lineage>
        <taxon>Eukaryota</taxon>
        <taxon>Metazoa</taxon>
        <taxon>Ecdysozoa</taxon>
        <taxon>Arthropoda</taxon>
        <taxon>Hexapoda</taxon>
        <taxon>Insecta</taxon>
        <taxon>Pterygota</taxon>
        <taxon>Neoptera</taxon>
        <taxon>Paraneoptera</taxon>
        <taxon>Hemiptera</taxon>
        <taxon>Heteroptera</taxon>
        <taxon>Panheteroptera</taxon>
        <taxon>Cimicomorpha</taxon>
        <taxon>Reduviidae</taxon>
        <taxon>Harpactorinae</taxon>
        <taxon>Harpactorini</taxon>
        <taxon>Rhynocoris</taxon>
    </lineage>
</organism>
<proteinExistence type="predicted"/>
<accession>A0AAW1CPZ7</accession>
<evidence type="ECO:0000313" key="8">
    <source>
        <dbReference type="EMBL" id="KAK9498324.1"/>
    </source>
</evidence>
<dbReference type="InterPro" id="IPR006925">
    <property type="entry name" value="Vps16_C"/>
</dbReference>
<dbReference type="Pfam" id="PF04840">
    <property type="entry name" value="Vps16_C"/>
    <property type="match status" value="1"/>
</dbReference>
<dbReference type="Proteomes" id="UP001461498">
    <property type="component" value="Unassembled WGS sequence"/>
</dbReference>
<dbReference type="PANTHER" id="PTHR13364:SF6">
    <property type="entry name" value="SPERMATOGENESIS-DEFECTIVE PROTEIN 39 HOMOLOG"/>
    <property type="match status" value="1"/>
</dbReference>
<feature type="region of interest" description="Disordered" evidence="6">
    <location>
        <begin position="1"/>
        <end position="26"/>
    </location>
</feature>
<sequence length="443" mass="50808">MSGQSASEEFWNSSSQKGFNFGDDDDESTATQMCGISLEGTVKLSQQIKTGLGGQNNQKDFFDSFSQSSLIDDQSLQVDIHQLLSQKSLDAILNADNVDYNFFNHEMNTNEEELRMLRRQVESRWSPPDINSVLRQILTGKPYSLELYKSYKLKQELLRAAINLGDGDAILTITFFLSRTLKKSHFYKILSANPIAVQHYISYLAIRMQFQELTDILEMLGQNKDAAIIQFIVACQNPQRQLQRLKSCLRNYFNESKDKMILENFIKLLEWQETVDGGKLLRESVASSLAYVCKEHWGSTGSLSAQTLVQDHQVNDKVFKWIALNERARAAAWDDISALFVTKGWLGGRRLKCDLPLDHIVTLLHKYSAPPKVLISYLELIENLETRMDTAKRVQCHRAVIDAYLLQRDRLGLVSYKANLHPQSEDYFYAEQVLRLPNTKWKN</sequence>
<evidence type="ECO:0000256" key="5">
    <source>
        <dbReference type="ARBA" id="ARBA00023329"/>
    </source>
</evidence>
<name>A0AAW1CPZ7_9HEMI</name>
<comment type="subcellular location">
    <subcellularLocation>
        <location evidence="2">Cytoplasmic vesicle</location>
    </subcellularLocation>
    <subcellularLocation>
        <location evidence="1">Early endosome</location>
    </subcellularLocation>
    <subcellularLocation>
        <location evidence="3">Late endosome</location>
    </subcellularLocation>
</comment>
<dbReference type="GO" id="GO:0006886">
    <property type="term" value="P:intracellular protein transport"/>
    <property type="evidence" value="ECO:0007669"/>
    <property type="project" value="InterPro"/>
</dbReference>
<keyword evidence="9" id="KW-1185">Reference proteome</keyword>
<evidence type="ECO:0000256" key="6">
    <source>
        <dbReference type="SAM" id="MobiDB-lite"/>
    </source>
</evidence>
<reference evidence="8 9" key="1">
    <citation type="submission" date="2022-12" db="EMBL/GenBank/DDBJ databases">
        <title>Chromosome-level genome assembly of true bugs.</title>
        <authorList>
            <person name="Ma L."/>
            <person name="Li H."/>
        </authorList>
    </citation>
    <scope>NUCLEOTIDE SEQUENCE [LARGE SCALE GENOMIC DNA]</scope>
    <source>
        <strain evidence="8">Lab_2022b</strain>
    </source>
</reference>
<evidence type="ECO:0000313" key="9">
    <source>
        <dbReference type="Proteomes" id="UP001461498"/>
    </source>
</evidence>
<dbReference type="InterPro" id="IPR040057">
    <property type="entry name" value="Spe-39"/>
</dbReference>
<evidence type="ECO:0000256" key="4">
    <source>
        <dbReference type="ARBA" id="ARBA00022753"/>
    </source>
</evidence>